<feature type="region of interest" description="Disordered" evidence="1">
    <location>
        <begin position="243"/>
        <end position="267"/>
    </location>
</feature>
<name>A0AAE0C6M0_9CHLO</name>
<accession>A0AAE0C6M0</accession>
<dbReference type="AlphaFoldDB" id="A0AAE0C6M0"/>
<organism evidence="2 3">
    <name type="scientific">Cymbomonas tetramitiformis</name>
    <dbReference type="NCBI Taxonomy" id="36881"/>
    <lineage>
        <taxon>Eukaryota</taxon>
        <taxon>Viridiplantae</taxon>
        <taxon>Chlorophyta</taxon>
        <taxon>Pyramimonadophyceae</taxon>
        <taxon>Pyramimonadales</taxon>
        <taxon>Pyramimonadaceae</taxon>
        <taxon>Cymbomonas</taxon>
    </lineage>
</organism>
<evidence type="ECO:0000256" key="1">
    <source>
        <dbReference type="SAM" id="MobiDB-lite"/>
    </source>
</evidence>
<protein>
    <submittedName>
        <fullName evidence="2">Uncharacterized protein</fullName>
    </submittedName>
</protein>
<gene>
    <name evidence="2" type="ORF">CYMTET_42256</name>
</gene>
<keyword evidence="3" id="KW-1185">Reference proteome</keyword>
<proteinExistence type="predicted"/>
<evidence type="ECO:0000313" key="2">
    <source>
        <dbReference type="EMBL" id="KAK3248277.1"/>
    </source>
</evidence>
<reference evidence="2 3" key="1">
    <citation type="journal article" date="2015" name="Genome Biol. Evol.">
        <title>Comparative Genomics of a Bacterivorous Green Alga Reveals Evolutionary Causalities and Consequences of Phago-Mixotrophic Mode of Nutrition.</title>
        <authorList>
            <person name="Burns J.A."/>
            <person name="Paasch A."/>
            <person name="Narechania A."/>
            <person name="Kim E."/>
        </authorList>
    </citation>
    <scope>NUCLEOTIDE SEQUENCE [LARGE SCALE GENOMIC DNA]</scope>
    <source>
        <strain evidence="2 3">PLY_AMNH</strain>
    </source>
</reference>
<dbReference type="EMBL" id="LGRX02028259">
    <property type="protein sequence ID" value="KAK3248277.1"/>
    <property type="molecule type" value="Genomic_DNA"/>
</dbReference>
<dbReference type="Proteomes" id="UP001190700">
    <property type="component" value="Unassembled WGS sequence"/>
</dbReference>
<evidence type="ECO:0000313" key="3">
    <source>
        <dbReference type="Proteomes" id="UP001190700"/>
    </source>
</evidence>
<comment type="caution">
    <text evidence="2">The sequence shown here is derived from an EMBL/GenBank/DDBJ whole genome shotgun (WGS) entry which is preliminary data.</text>
</comment>
<sequence length="267" mass="29958">MEPDLDWDSLARTFQKLQIWTHTAKPPFYCEVCDKTFPTAQALAQEKGPASNGFKQTVHKHADTDEKAEALSAQVKELGISMSKTLKKWEAHKMSKDGAGKATFIGDHSVIVLAEYDMFIDMHTPEDVAERYELLGVCLVDTYEAIHDLREDTLDNRKIKAEAVRTAAVRLAKAWEDVVPDVKIPYMHIALEASCDEKQSNRKNKVTEAGEQGQVLLHENERNAVMHIKFHALSRAQMNMKRKAEKKAGVVPPTKGNEVVLSPPPEV</sequence>